<evidence type="ECO:0000256" key="3">
    <source>
        <dbReference type="ARBA" id="ARBA00012388"/>
    </source>
</evidence>
<organism evidence="10">
    <name type="scientific">Musa acuminata subsp. malaccensis</name>
    <name type="common">Wild banana</name>
    <name type="synonym">Musa malaccensis</name>
    <dbReference type="NCBI Taxonomy" id="214687"/>
    <lineage>
        <taxon>Eukaryota</taxon>
        <taxon>Viridiplantae</taxon>
        <taxon>Streptophyta</taxon>
        <taxon>Embryophyta</taxon>
        <taxon>Tracheophyta</taxon>
        <taxon>Spermatophyta</taxon>
        <taxon>Magnoliopsida</taxon>
        <taxon>Liliopsida</taxon>
        <taxon>Zingiberales</taxon>
        <taxon>Musaceae</taxon>
        <taxon>Musa</taxon>
    </lineage>
</organism>
<dbReference type="CDD" id="cd05402">
    <property type="entry name" value="NT_PAP_TUTase"/>
    <property type="match status" value="1"/>
</dbReference>
<feature type="region of interest" description="Disordered" evidence="7">
    <location>
        <begin position="62"/>
        <end position="84"/>
    </location>
</feature>
<keyword evidence="4" id="KW-0808">Transferase</keyword>
<dbReference type="PANTHER" id="PTHR23092:SF15">
    <property type="entry name" value="INACTIVE NON-CANONICAL POLY(A) RNA POLYMERASE PROTEIN TRF4-2-RELATED"/>
    <property type="match status" value="1"/>
</dbReference>
<dbReference type="InterPro" id="IPR043519">
    <property type="entry name" value="NT_sf"/>
</dbReference>
<dbReference type="Gene3D" id="3.30.460.10">
    <property type="entry name" value="Beta Polymerase, domain 2"/>
    <property type="match status" value="1"/>
</dbReference>
<dbReference type="FunFam" id="3.30.460.10:FF:000006">
    <property type="entry name" value="non-canonical poly(A) RNA polymerase PAPD5"/>
    <property type="match status" value="1"/>
</dbReference>
<dbReference type="FunFam" id="1.10.1410.10:FF:000009">
    <property type="entry name" value="Poly(A) RNA polymerase cid14"/>
    <property type="match status" value="1"/>
</dbReference>
<comment type="similarity">
    <text evidence="2">Belongs to the DNA polymerase type-B-like family.</text>
</comment>
<evidence type="ECO:0000256" key="1">
    <source>
        <dbReference type="ARBA" id="ARBA00001936"/>
    </source>
</evidence>
<feature type="domain" description="Poly(A) RNA polymerase mitochondrial-like central palm" evidence="9">
    <location>
        <begin position="106"/>
        <end position="235"/>
    </location>
</feature>
<feature type="domain" description="PAP-associated" evidence="8">
    <location>
        <begin position="300"/>
        <end position="358"/>
    </location>
</feature>
<dbReference type="AlphaFoldDB" id="A0A8D7EYF5"/>
<keyword evidence="6" id="KW-0460">Magnesium</keyword>
<dbReference type="InterPro" id="IPR002058">
    <property type="entry name" value="PAP_assoc"/>
</dbReference>
<evidence type="ECO:0000256" key="6">
    <source>
        <dbReference type="ARBA" id="ARBA00022842"/>
    </source>
</evidence>
<evidence type="ECO:0000259" key="8">
    <source>
        <dbReference type="Pfam" id="PF03828"/>
    </source>
</evidence>
<dbReference type="Pfam" id="PF03828">
    <property type="entry name" value="PAP_assoc"/>
    <property type="match status" value="1"/>
</dbReference>
<evidence type="ECO:0000256" key="4">
    <source>
        <dbReference type="ARBA" id="ARBA00022679"/>
    </source>
</evidence>
<gene>
    <name evidence="10" type="ORF">GSMUA_224750.1</name>
</gene>
<dbReference type="EMBL" id="HG996474">
    <property type="protein sequence ID" value="CAG1834370.1"/>
    <property type="molecule type" value="Genomic_DNA"/>
</dbReference>
<dbReference type="SUPFAM" id="SSF81631">
    <property type="entry name" value="PAP/OAS1 substrate-binding domain"/>
    <property type="match status" value="1"/>
</dbReference>
<dbReference type="Gene3D" id="1.10.1410.10">
    <property type="match status" value="1"/>
</dbReference>
<name>A0A8D7EYF5_MUSAM</name>
<dbReference type="GO" id="GO:0046872">
    <property type="term" value="F:metal ion binding"/>
    <property type="evidence" value="ECO:0007669"/>
    <property type="project" value="UniProtKB-KW"/>
</dbReference>
<dbReference type="PANTHER" id="PTHR23092">
    <property type="entry name" value="POLY(A) RNA POLYMERASE"/>
    <property type="match status" value="1"/>
</dbReference>
<evidence type="ECO:0000256" key="2">
    <source>
        <dbReference type="ARBA" id="ARBA00008593"/>
    </source>
</evidence>
<dbReference type="SUPFAM" id="SSF81301">
    <property type="entry name" value="Nucleotidyltransferase"/>
    <property type="match status" value="1"/>
</dbReference>
<dbReference type="EC" id="2.7.7.19" evidence="3"/>
<comment type="cofactor">
    <cofactor evidence="1">
        <name>Mn(2+)</name>
        <dbReference type="ChEBI" id="CHEBI:29035"/>
    </cofactor>
</comment>
<protein>
    <recommendedName>
        <fullName evidence="3">polynucleotide adenylyltransferase</fullName>
        <ecNumber evidence="3">2.7.7.19</ecNumber>
    </recommendedName>
</protein>
<dbReference type="InterPro" id="IPR054708">
    <property type="entry name" value="MTPAP-like_central"/>
</dbReference>
<keyword evidence="5" id="KW-0479">Metal-binding</keyword>
<dbReference type="InterPro" id="IPR045862">
    <property type="entry name" value="Trf4-like"/>
</dbReference>
<feature type="region of interest" description="Disordered" evidence="7">
    <location>
        <begin position="473"/>
        <end position="494"/>
    </location>
</feature>
<evidence type="ECO:0000313" key="10">
    <source>
        <dbReference type="EMBL" id="CAG1834370.1"/>
    </source>
</evidence>
<sequence length="518" mass="57911">MEESEGFLYDTFGTLGFTVESDPDPAQSYEVFRNHVTSSADSFAEIPATDYFSLDVATASPSADELPGPLETPPPSSVPRGGDGGRASELAWFRSGSRFKSPMLQLHKEILDFCHFISPTPDEQASRNAAVQCIFDIVKHIWPHCKVEVFGSFRTGLYLPTSDIDVVILESEVKTPQIGLYALARALSQRGVVIKMQVIAKARVPIIKFVEKRSGIAFDISFDVDSGPRAADFIKAAVQKIPPLRPLCMVLKVFLHQRELNEVYSGGIGSYALLVMLIVFLQMHWRGQDSRDYRQPMEHNLGILLVGFFDFFGRKLNSWDVGISCNSKSLFFVKNDKGFMNLDKPYLLSIEDPQAPDNDIGRNSYNYYKASVRSAFAMAYSTLTDAKAIMRLGPQRSILGTIIRPDPLLLDRKGGNSGQLTFNNVLSGAGEPVAQRFENGDDVVYNWQLVDDEPLPREKLNVEDGSVLSSKRISKSRRRLGRSEKPEVFDSKHEEMTIKRGSVVKRRKGSHHRDVFGK</sequence>
<accession>A0A8D7EYF5</accession>
<evidence type="ECO:0000256" key="7">
    <source>
        <dbReference type="SAM" id="MobiDB-lite"/>
    </source>
</evidence>
<dbReference type="GO" id="GO:1990817">
    <property type="term" value="F:poly(A) RNA polymerase activity"/>
    <property type="evidence" value="ECO:0007669"/>
    <property type="project" value="UniProtKB-EC"/>
</dbReference>
<dbReference type="GO" id="GO:0016070">
    <property type="term" value="P:RNA metabolic process"/>
    <property type="evidence" value="ECO:0007669"/>
    <property type="project" value="UniProtKB-ARBA"/>
</dbReference>
<evidence type="ECO:0000256" key="5">
    <source>
        <dbReference type="ARBA" id="ARBA00022723"/>
    </source>
</evidence>
<reference evidence="10" key="1">
    <citation type="submission" date="2021-03" db="EMBL/GenBank/DDBJ databases">
        <authorList>
            <consortium name="Genoscope - CEA"/>
            <person name="William W."/>
        </authorList>
    </citation>
    <scope>NUCLEOTIDE SEQUENCE</scope>
    <source>
        <strain evidence="10">Doubled-haploid Pahang</strain>
    </source>
</reference>
<dbReference type="Pfam" id="PF22600">
    <property type="entry name" value="MTPAP-like_central"/>
    <property type="match status" value="1"/>
</dbReference>
<proteinExistence type="inferred from homology"/>
<feature type="compositionally biased region" description="Basic and acidic residues" evidence="7">
    <location>
        <begin position="481"/>
        <end position="494"/>
    </location>
</feature>
<evidence type="ECO:0000259" key="9">
    <source>
        <dbReference type="Pfam" id="PF22600"/>
    </source>
</evidence>